<name>A0A432V0Z0_9HYPH</name>
<protein>
    <submittedName>
        <fullName evidence="5">FadR family transcriptional regulator</fullName>
    </submittedName>
</protein>
<organism evidence="5 6">
    <name type="scientific">Borborobacter arsenicus</name>
    <dbReference type="NCBI Taxonomy" id="1851146"/>
    <lineage>
        <taxon>Bacteria</taxon>
        <taxon>Pseudomonadati</taxon>
        <taxon>Pseudomonadota</taxon>
        <taxon>Alphaproteobacteria</taxon>
        <taxon>Hyphomicrobiales</taxon>
        <taxon>Phyllobacteriaceae</taxon>
        <taxon>Borborobacter</taxon>
    </lineage>
</organism>
<evidence type="ECO:0000313" key="5">
    <source>
        <dbReference type="EMBL" id="RUM95853.1"/>
    </source>
</evidence>
<dbReference type="PANTHER" id="PTHR43537:SF5">
    <property type="entry name" value="UXU OPERON TRANSCRIPTIONAL REGULATOR"/>
    <property type="match status" value="1"/>
</dbReference>
<dbReference type="InterPro" id="IPR000524">
    <property type="entry name" value="Tscrpt_reg_HTH_GntR"/>
</dbReference>
<keyword evidence="3" id="KW-0804">Transcription</keyword>
<dbReference type="Pfam" id="PF07729">
    <property type="entry name" value="FCD"/>
    <property type="match status" value="1"/>
</dbReference>
<dbReference type="GO" id="GO:0003677">
    <property type="term" value="F:DNA binding"/>
    <property type="evidence" value="ECO:0007669"/>
    <property type="project" value="UniProtKB-KW"/>
</dbReference>
<sequence>MVGNAILAQVRQSLTRRTARDVIADKLMSLIATNVLAPGDELPSERELASALDVSRETVRGAIQVLAARGIVEVSQGSRTRVHSIDLTQVPVTIAAPSAIDRYDLDSVHAARLLIELKVVGEAAERIDEDALARLDNSLAAQQIANADPVRFLICDREFHVTIYRACGNPLLADFVTDLYTYMMEHRRYSMARPGAIAASYADHEEIVKALKAHDRQAVVAAFREHLERIYVTTKEMIEPKDPRFD</sequence>
<dbReference type="PROSITE" id="PS50949">
    <property type="entry name" value="HTH_GNTR"/>
    <property type="match status" value="1"/>
</dbReference>
<comment type="caution">
    <text evidence="5">The sequence shown here is derived from an EMBL/GenBank/DDBJ whole genome shotgun (WGS) entry which is preliminary data.</text>
</comment>
<evidence type="ECO:0000256" key="3">
    <source>
        <dbReference type="ARBA" id="ARBA00023163"/>
    </source>
</evidence>
<dbReference type="AlphaFoldDB" id="A0A432V0Z0"/>
<dbReference type="InterPro" id="IPR036388">
    <property type="entry name" value="WH-like_DNA-bd_sf"/>
</dbReference>
<accession>A0A432V0Z0</accession>
<evidence type="ECO:0000256" key="1">
    <source>
        <dbReference type="ARBA" id="ARBA00023015"/>
    </source>
</evidence>
<dbReference type="SMART" id="SM00895">
    <property type="entry name" value="FCD"/>
    <property type="match status" value="1"/>
</dbReference>
<evidence type="ECO:0000256" key="2">
    <source>
        <dbReference type="ARBA" id="ARBA00023125"/>
    </source>
</evidence>
<dbReference type="CDD" id="cd07377">
    <property type="entry name" value="WHTH_GntR"/>
    <property type="match status" value="1"/>
</dbReference>
<dbReference type="Gene3D" id="1.20.120.530">
    <property type="entry name" value="GntR ligand-binding domain-like"/>
    <property type="match status" value="1"/>
</dbReference>
<dbReference type="GO" id="GO:0003700">
    <property type="term" value="F:DNA-binding transcription factor activity"/>
    <property type="evidence" value="ECO:0007669"/>
    <property type="project" value="InterPro"/>
</dbReference>
<keyword evidence="2" id="KW-0238">DNA-binding</keyword>
<evidence type="ECO:0000313" key="6">
    <source>
        <dbReference type="Proteomes" id="UP000281647"/>
    </source>
</evidence>
<dbReference type="InterPro" id="IPR036390">
    <property type="entry name" value="WH_DNA-bd_sf"/>
</dbReference>
<proteinExistence type="predicted"/>
<evidence type="ECO:0000259" key="4">
    <source>
        <dbReference type="PROSITE" id="PS50949"/>
    </source>
</evidence>
<keyword evidence="6" id="KW-1185">Reference proteome</keyword>
<gene>
    <name evidence="5" type="ORF">EET67_20895</name>
</gene>
<dbReference type="Pfam" id="PF00392">
    <property type="entry name" value="GntR"/>
    <property type="match status" value="1"/>
</dbReference>
<dbReference type="SMART" id="SM00345">
    <property type="entry name" value="HTH_GNTR"/>
    <property type="match status" value="1"/>
</dbReference>
<dbReference type="InterPro" id="IPR008920">
    <property type="entry name" value="TF_FadR/GntR_C"/>
</dbReference>
<dbReference type="SUPFAM" id="SSF46785">
    <property type="entry name" value="Winged helix' DNA-binding domain"/>
    <property type="match status" value="1"/>
</dbReference>
<dbReference type="Proteomes" id="UP000281647">
    <property type="component" value="Unassembled WGS sequence"/>
</dbReference>
<dbReference type="OrthoDB" id="6087511at2"/>
<dbReference type="SUPFAM" id="SSF48008">
    <property type="entry name" value="GntR ligand-binding domain-like"/>
    <property type="match status" value="1"/>
</dbReference>
<dbReference type="RefSeq" id="WP_128628334.1">
    <property type="nucleotide sequence ID" value="NZ_RKST01000028.1"/>
</dbReference>
<keyword evidence="1" id="KW-0805">Transcription regulation</keyword>
<dbReference type="EMBL" id="RKST01000028">
    <property type="protein sequence ID" value="RUM95853.1"/>
    <property type="molecule type" value="Genomic_DNA"/>
</dbReference>
<dbReference type="Gene3D" id="1.10.10.10">
    <property type="entry name" value="Winged helix-like DNA-binding domain superfamily/Winged helix DNA-binding domain"/>
    <property type="match status" value="1"/>
</dbReference>
<feature type="domain" description="HTH gntR-type" evidence="4">
    <location>
        <begin position="17"/>
        <end position="85"/>
    </location>
</feature>
<dbReference type="InterPro" id="IPR011711">
    <property type="entry name" value="GntR_C"/>
</dbReference>
<reference evidence="5 6" key="1">
    <citation type="submission" date="2018-11" db="EMBL/GenBank/DDBJ databases">
        <title>Pseudaminobacter arsenicus sp. nov., an arsenic-resistant bacterium isolated from arsenic-rich aquifers.</title>
        <authorList>
            <person name="Mu Y."/>
        </authorList>
    </citation>
    <scope>NUCLEOTIDE SEQUENCE [LARGE SCALE GENOMIC DNA]</scope>
    <source>
        <strain evidence="5 6">CB3</strain>
    </source>
</reference>
<dbReference type="PANTHER" id="PTHR43537">
    <property type="entry name" value="TRANSCRIPTIONAL REGULATOR, GNTR FAMILY"/>
    <property type="match status" value="1"/>
</dbReference>
<dbReference type="PRINTS" id="PR00035">
    <property type="entry name" value="HTHGNTR"/>
</dbReference>